<dbReference type="InterPro" id="IPR000294">
    <property type="entry name" value="GLA_domain"/>
</dbReference>
<feature type="domain" description="Kringle" evidence="16">
    <location>
        <begin position="93"/>
        <end position="172"/>
    </location>
</feature>
<evidence type="ECO:0000259" key="17">
    <source>
        <dbReference type="PROSITE" id="PS50240"/>
    </source>
</evidence>
<dbReference type="PROSITE" id="PS50070">
    <property type="entry name" value="KRINGLE_2"/>
    <property type="match status" value="2"/>
</dbReference>
<dbReference type="Pfam" id="PF00594">
    <property type="entry name" value="Gla"/>
    <property type="match status" value="1"/>
</dbReference>
<dbReference type="InterPro" id="IPR018114">
    <property type="entry name" value="TRYPSIN_HIS"/>
</dbReference>
<keyword evidence="20" id="KW-1185">Reference proteome</keyword>
<dbReference type="PRINTS" id="PR00722">
    <property type="entry name" value="CHYMOTRYPSIN"/>
</dbReference>
<dbReference type="Pfam" id="PF09396">
    <property type="entry name" value="Thrombin_light"/>
    <property type="match status" value="1"/>
</dbReference>
<sequence>GELCGDIHHLFLEARDAFSLLKRHRRANGFFEEGKHGNLERECMEEYCDQEEAREVFEDDQQTSQFWNTYDVCVGDRAGSSPPGYLKDCLDGHCYQGIGSSYAGNTSITVTGRLCQRWSSNYPHRAEYNPETHNQSDLINNYCRNPSDSHMGPWCYTKDPRVVSEACYIPRCGEELPPLPTQPPKSDSQVPCIPNQGRGYRGTLNVTISGKHCQAWGLQHPHRHNFTADKIISASLDGNYCRNPDDDEDGVWCFTTDPELEVDYCELNFCDDLEDIFQVPTLEEMEDENTFAGRSTLTAYTTSFEPKFFGEGESDCGRRPLFEKVNKEDNGESSMLESQQERIVHGTDVEVGSAPWQVMLYRKSPQQLLCGGSLVSDRWIITAAHCILYPPWGKNFTEKDIVVRLGKHERSGYENKREKIIALDKIIVHHKYDWRTNLNRDIALLHMKKAIVFTEYISPICLPNKDVTSRLMVNRYLGRVTGWGNLRETFVNTPNSKPQVLQGIQLPIVKKSICKSSTNIPVTDNMFCAGFSKESGRRGDACEGDSGGPFVMKDPKDNRWYLMGIVSWGEGCDRDDKYGFYTFVFRFRKWFMKAIRSKKTA</sequence>
<proteinExistence type="predicted"/>
<dbReference type="AlphaFoldDB" id="A0A401NX38"/>
<dbReference type="GO" id="GO:0006953">
    <property type="term" value="P:acute-phase response"/>
    <property type="evidence" value="ECO:0007669"/>
    <property type="project" value="UniProtKB-KW"/>
</dbReference>
<dbReference type="EC" id="3.4.21.5" evidence="3"/>
<dbReference type="GO" id="GO:0004252">
    <property type="term" value="F:serine-type endopeptidase activity"/>
    <property type="evidence" value="ECO:0007669"/>
    <property type="project" value="UniProtKB-EC"/>
</dbReference>
<evidence type="ECO:0000256" key="9">
    <source>
        <dbReference type="ARBA" id="ARBA00022729"/>
    </source>
</evidence>
<dbReference type="Gene3D" id="4.10.740.10">
    <property type="entry name" value="Coagulation Factor IX"/>
    <property type="match status" value="1"/>
</dbReference>
<keyword evidence="11" id="KW-0325">Glycoprotein</keyword>
<dbReference type="SMART" id="SM00020">
    <property type="entry name" value="Tryp_SPc"/>
    <property type="match status" value="1"/>
</dbReference>
<dbReference type="PANTHER" id="PTHR24278">
    <property type="entry name" value="COAGULATION FACTOR"/>
    <property type="match status" value="1"/>
</dbReference>
<dbReference type="PROSITE" id="PS00021">
    <property type="entry name" value="KRINGLE_1"/>
    <property type="match status" value="2"/>
</dbReference>
<evidence type="ECO:0000256" key="3">
    <source>
        <dbReference type="ARBA" id="ARBA00012174"/>
    </source>
</evidence>
<dbReference type="InterPro" id="IPR038178">
    <property type="entry name" value="Kringle_sf"/>
</dbReference>
<dbReference type="SMART" id="SM00069">
    <property type="entry name" value="GLA"/>
    <property type="match status" value="1"/>
</dbReference>
<dbReference type="InterPro" id="IPR050442">
    <property type="entry name" value="Peptidase_S1_coag_factors"/>
</dbReference>
<dbReference type="FunFam" id="2.40.10.10:FF:000085">
    <property type="entry name" value="Prothrombin"/>
    <property type="match status" value="1"/>
</dbReference>
<dbReference type="EMBL" id="BFAA01002846">
    <property type="protein sequence ID" value="GCB65443.1"/>
    <property type="molecule type" value="Genomic_DNA"/>
</dbReference>
<accession>A0A401NX38</accession>
<dbReference type="FunFam" id="4.10.740.10:FF:000001">
    <property type="entry name" value="vitamin K-dependent protein S"/>
    <property type="match status" value="1"/>
</dbReference>
<dbReference type="InterPro" id="IPR043504">
    <property type="entry name" value="Peptidase_S1_PA_chymotrypsin"/>
</dbReference>
<feature type="domain" description="Peptidase S1" evidence="17">
    <location>
        <begin position="343"/>
        <end position="596"/>
    </location>
</feature>
<evidence type="ECO:0000256" key="2">
    <source>
        <dbReference type="ARBA" id="ARBA00004613"/>
    </source>
</evidence>
<evidence type="ECO:0000256" key="14">
    <source>
        <dbReference type="PROSITE-ProRule" id="PRU00121"/>
    </source>
</evidence>
<evidence type="ECO:0000256" key="5">
    <source>
        <dbReference type="ARBA" id="ARBA00022486"/>
    </source>
</evidence>
<dbReference type="InterPro" id="IPR001254">
    <property type="entry name" value="Trypsin_dom"/>
</dbReference>
<keyword evidence="7" id="KW-0721">Serine protease homolog</keyword>
<keyword evidence="15" id="KW-0378">Hydrolase</keyword>
<dbReference type="FunFam" id="2.40.10.10:FF:000068">
    <property type="entry name" value="transmembrane protease serine 2"/>
    <property type="match status" value="1"/>
</dbReference>
<evidence type="ECO:0000256" key="15">
    <source>
        <dbReference type="RuleBase" id="RU363034"/>
    </source>
</evidence>
<keyword evidence="6" id="KW-0964">Secreted</keyword>
<evidence type="ECO:0000256" key="8">
    <source>
        <dbReference type="ARBA" id="ARBA00022572"/>
    </source>
</evidence>
<protein>
    <recommendedName>
        <fullName evidence="4">Prothrombin</fullName>
        <ecNumber evidence="3">3.4.21.5</ecNumber>
    </recommendedName>
    <alternativeName>
        <fullName evidence="12">Coagulation factor II</fullName>
    </alternativeName>
</protein>
<comment type="function">
    <text evidence="13">Thrombin, which cleaves bonds after Arg and Lys, converts fibrinogen to fibrin and activates factors V, VII, VIII, XIII, and, in complex with thrombomodulin, protein C. Functions in blood homeostasis, inflammation and wound healing. Activates coagulation factor XI (F11); activation is promoted by the contact with negatively charged surfaces. Triggers the production of pro-inflammatory cytokines, such as MCP-1/CCL2 and IL8/CXCL8, in endothelial cells.</text>
</comment>
<evidence type="ECO:0000256" key="1">
    <source>
        <dbReference type="ARBA" id="ARBA00001621"/>
    </source>
</evidence>
<comment type="subcellular location">
    <subcellularLocation>
        <location evidence="2">Secreted</location>
    </subcellularLocation>
</comment>
<keyword evidence="9" id="KW-0732">Signal</keyword>
<keyword evidence="10" id="KW-1015">Disulfide bond</keyword>
<dbReference type="OrthoDB" id="6380398at2759"/>
<evidence type="ECO:0000256" key="10">
    <source>
        <dbReference type="ARBA" id="ARBA00023157"/>
    </source>
</evidence>
<dbReference type="GO" id="GO:0005509">
    <property type="term" value="F:calcium ion binding"/>
    <property type="evidence" value="ECO:0007669"/>
    <property type="project" value="InterPro"/>
</dbReference>
<evidence type="ECO:0000256" key="4">
    <source>
        <dbReference type="ARBA" id="ARBA00014840"/>
    </source>
</evidence>
<dbReference type="InterPro" id="IPR009003">
    <property type="entry name" value="Peptidase_S1_PA"/>
</dbReference>
<dbReference type="InterPro" id="IPR001314">
    <property type="entry name" value="Peptidase_S1A"/>
</dbReference>
<evidence type="ECO:0000259" key="18">
    <source>
        <dbReference type="PROSITE" id="PS50998"/>
    </source>
</evidence>
<comment type="catalytic activity">
    <reaction evidence="1">
        <text>Selective cleavage of Arg-|-Gly bonds in fibrinogen to form fibrin and release fibrinopeptides A and B.</text>
        <dbReference type="EC" id="3.4.21.5"/>
    </reaction>
</comment>
<dbReference type="PROSITE" id="PS00135">
    <property type="entry name" value="TRYPSIN_SER"/>
    <property type="match status" value="1"/>
</dbReference>
<evidence type="ECO:0000313" key="20">
    <source>
        <dbReference type="Proteomes" id="UP000288216"/>
    </source>
</evidence>
<evidence type="ECO:0000256" key="13">
    <source>
        <dbReference type="ARBA" id="ARBA00049579"/>
    </source>
</evidence>
<dbReference type="STRING" id="75743.A0A401NX38"/>
<dbReference type="Gene3D" id="2.40.20.10">
    <property type="entry name" value="Plasminogen Kringle 4"/>
    <property type="match status" value="2"/>
</dbReference>
<dbReference type="Proteomes" id="UP000288216">
    <property type="component" value="Unassembled WGS sequence"/>
</dbReference>
<dbReference type="PROSITE" id="PS50998">
    <property type="entry name" value="GLA_2"/>
    <property type="match status" value="1"/>
</dbReference>
<dbReference type="GO" id="GO:0005615">
    <property type="term" value="C:extracellular space"/>
    <property type="evidence" value="ECO:0007669"/>
    <property type="project" value="TreeGrafter"/>
</dbReference>
<dbReference type="InterPro" id="IPR013806">
    <property type="entry name" value="Kringle-like"/>
</dbReference>
<keyword evidence="15" id="KW-0720">Serine protease</keyword>
<dbReference type="Gene3D" id="2.40.10.10">
    <property type="entry name" value="Trypsin-like serine proteases"/>
    <property type="match status" value="2"/>
</dbReference>
<dbReference type="InterPro" id="IPR017857">
    <property type="entry name" value="Coagulation_fac-like_Gla_dom"/>
</dbReference>
<dbReference type="InterPro" id="IPR018056">
    <property type="entry name" value="Kringle_CS"/>
</dbReference>
<evidence type="ECO:0000313" key="19">
    <source>
        <dbReference type="EMBL" id="GCB65443.1"/>
    </source>
</evidence>
<dbReference type="SUPFAM" id="SSF57440">
    <property type="entry name" value="Kringle-like"/>
    <property type="match status" value="2"/>
</dbReference>
<feature type="non-terminal residue" evidence="19">
    <location>
        <position position="1"/>
    </location>
</feature>
<gene>
    <name evidence="19" type="ORF">scyTo_0007717</name>
</gene>
<evidence type="ECO:0000256" key="7">
    <source>
        <dbReference type="ARBA" id="ARBA00022542"/>
    </source>
</evidence>
<dbReference type="GO" id="GO:0006508">
    <property type="term" value="P:proteolysis"/>
    <property type="evidence" value="ECO:0007669"/>
    <property type="project" value="UniProtKB-KW"/>
</dbReference>
<evidence type="ECO:0000259" key="16">
    <source>
        <dbReference type="PROSITE" id="PS50070"/>
    </source>
</evidence>
<name>A0A401NX38_SCYTO</name>
<keyword evidence="8 14" id="KW-0420">Kringle</keyword>
<evidence type="ECO:0000256" key="6">
    <source>
        <dbReference type="ARBA" id="ARBA00022525"/>
    </source>
</evidence>
<dbReference type="PROSITE" id="PS50240">
    <property type="entry name" value="TRYPSIN_DOM"/>
    <property type="match status" value="1"/>
</dbReference>
<organism evidence="19 20">
    <name type="scientific">Scyliorhinus torazame</name>
    <name type="common">Cloudy catshark</name>
    <name type="synonym">Catulus torazame</name>
    <dbReference type="NCBI Taxonomy" id="75743"/>
    <lineage>
        <taxon>Eukaryota</taxon>
        <taxon>Metazoa</taxon>
        <taxon>Chordata</taxon>
        <taxon>Craniata</taxon>
        <taxon>Vertebrata</taxon>
        <taxon>Chondrichthyes</taxon>
        <taxon>Elasmobranchii</taxon>
        <taxon>Galeomorphii</taxon>
        <taxon>Galeoidea</taxon>
        <taxon>Carcharhiniformes</taxon>
        <taxon>Scyliorhinidae</taxon>
        <taxon>Scyliorhinus</taxon>
    </lineage>
</organism>
<dbReference type="PANTHER" id="PTHR24278:SF39">
    <property type="entry name" value="TRANSMEMBRANE GAMMA-CARBOXYGLUTAMIC ACID PROTEIN 3"/>
    <property type="match status" value="1"/>
</dbReference>
<dbReference type="PRINTS" id="PR00018">
    <property type="entry name" value="KRINGLE"/>
</dbReference>
<dbReference type="InterPro" id="IPR035972">
    <property type="entry name" value="GLA-like_dom_SF"/>
</dbReference>
<comment type="caution">
    <text evidence="19">The sequence shown here is derived from an EMBL/GenBank/DDBJ whole genome shotgun (WGS) entry which is preliminary data.</text>
</comment>
<feature type="domain" description="Kringle" evidence="16">
    <location>
        <begin position="191"/>
        <end position="270"/>
    </location>
</feature>
<dbReference type="SUPFAM" id="SSF50494">
    <property type="entry name" value="Trypsin-like serine proteases"/>
    <property type="match status" value="1"/>
</dbReference>
<dbReference type="InterPro" id="IPR024174">
    <property type="entry name" value="HGF/MST1"/>
</dbReference>
<evidence type="ECO:0000256" key="12">
    <source>
        <dbReference type="ARBA" id="ARBA00032835"/>
    </source>
</evidence>
<dbReference type="OMA" id="HERSGYE"/>
<dbReference type="CDD" id="cd00190">
    <property type="entry name" value="Tryp_SPc"/>
    <property type="match status" value="1"/>
</dbReference>
<dbReference type="InterPro" id="IPR033116">
    <property type="entry name" value="TRYPSIN_SER"/>
</dbReference>
<keyword evidence="15" id="KW-0645">Protease</keyword>
<keyword evidence="5" id="KW-0011">Acute phase</keyword>
<comment type="caution">
    <text evidence="14">Lacks conserved residue(s) required for the propagation of feature annotation.</text>
</comment>
<dbReference type="InterPro" id="IPR018992">
    <property type="entry name" value="Thrombin_light_chain"/>
</dbReference>
<feature type="domain" description="Gla" evidence="18">
    <location>
        <begin position="26"/>
        <end position="72"/>
    </location>
</feature>
<dbReference type="CDD" id="cd00108">
    <property type="entry name" value="KR"/>
    <property type="match status" value="2"/>
</dbReference>
<dbReference type="InterPro" id="IPR000001">
    <property type="entry name" value="Kringle"/>
</dbReference>
<dbReference type="PIRSF" id="PIRSF001152">
    <property type="entry name" value="HGF_MST1"/>
    <property type="match status" value="1"/>
</dbReference>
<dbReference type="PROSITE" id="PS00134">
    <property type="entry name" value="TRYPSIN_HIS"/>
    <property type="match status" value="1"/>
</dbReference>
<dbReference type="Pfam" id="PF00089">
    <property type="entry name" value="Trypsin"/>
    <property type="match status" value="1"/>
</dbReference>
<dbReference type="GO" id="GO:0007596">
    <property type="term" value="P:blood coagulation"/>
    <property type="evidence" value="ECO:0007669"/>
    <property type="project" value="InterPro"/>
</dbReference>
<evidence type="ECO:0000256" key="11">
    <source>
        <dbReference type="ARBA" id="ARBA00023180"/>
    </source>
</evidence>
<dbReference type="SMART" id="SM00130">
    <property type="entry name" value="KR"/>
    <property type="match status" value="2"/>
</dbReference>
<dbReference type="Pfam" id="PF00051">
    <property type="entry name" value="Kringle"/>
    <property type="match status" value="2"/>
</dbReference>
<dbReference type="Gene3D" id="4.10.140.10">
    <property type="entry name" value="Thrombin light chain domain"/>
    <property type="match status" value="1"/>
</dbReference>
<reference evidence="19 20" key="1">
    <citation type="journal article" date="2018" name="Nat. Ecol. Evol.">
        <title>Shark genomes provide insights into elasmobranch evolution and the origin of vertebrates.</title>
        <authorList>
            <person name="Hara Y"/>
            <person name="Yamaguchi K"/>
            <person name="Onimaru K"/>
            <person name="Kadota M"/>
            <person name="Koyanagi M"/>
            <person name="Keeley SD"/>
            <person name="Tatsumi K"/>
            <person name="Tanaka K"/>
            <person name="Motone F"/>
            <person name="Kageyama Y"/>
            <person name="Nozu R"/>
            <person name="Adachi N"/>
            <person name="Nishimura O"/>
            <person name="Nakagawa R"/>
            <person name="Tanegashima C"/>
            <person name="Kiyatake I"/>
            <person name="Matsumoto R"/>
            <person name="Murakumo K"/>
            <person name="Nishida K"/>
            <person name="Terakita A"/>
            <person name="Kuratani S"/>
            <person name="Sato K"/>
            <person name="Hyodo S Kuraku.S."/>
        </authorList>
    </citation>
    <scope>NUCLEOTIDE SEQUENCE [LARGE SCALE GENOMIC DNA]</scope>
</reference>
<dbReference type="InterPro" id="IPR037111">
    <property type="entry name" value="Thrombin_light_chain_sf"/>
</dbReference>
<dbReference type="SUPFAM" id="SSF57630">
    <property type="entry name" value="GLA-domain"/>
    <property type="match status" value="1"/>
</dbReference>
<dbReference type="PROSITE" id="PS00011">
    <property type="entry name" value="GLA_1"/>
    <property type="match status" value="1"/>
</dbReference>
<dbReference type="PRINTS" id="PR00001">
    <property type="entry name" value="GLABLOOD"/>
</dbReference>